<evidence type="ECO:0000313" key="1">
    <source>
        <dbReference type="EMBL" id="MEQ2297231.1"/>
    </source>
</evidence>
<keyword evidence="2" id="KW-1185">Reference proteome</keyword>
<feature type="non-terminal residue" evidence="1">
    <location>
        <position position="1"/>
    </location>
</feature>
<organism evidence="1 2">
    <name type="scientific">Ameca splendens</name>
    <dbReference type="NCBI Taxonomy" id="208324"/>
    <lineage>
        <taxon>Eukaryota</taxon>
        <taxon>Metazoa</taxon>
        <taxon>Chordata</taxon>
        <taxon>Craniata</taxon>
        <taxon>Vertebrata</taxon>
        <taxon>Euteleostomi</taxon>
        <taxon>Actinopterygii</taxon>
        <taxon>Neopterygii</taxon>
        <taxon>Teleostei</taxon>
        <taxon>Neoteleostei</taxon>
        <taxon>Acanthomorphata</taxon>
        <taxon>Ovalentaria</taxon>
        <taxon>Atherinomorphae</taxon>
        <taxon>Cyprinodontiformes</taxon>
        <taxon>Goodeidae</taxon>
        <taxon>Ameca</taxon>
    </lineage>
</organism>
<sequence length="203" mass="21916">YLLCLAPQTLNLQQQDHPALRRGNLPRSPNLPGFAAQCMLPTTSSLIHPQSLATVELFDHVGDFSLGDESNCQQLPTPTVNSVDEALLPSPEGPDSLPESLQGRPVVLLHGLTELFPAPRTLSTWTLHGGFQVSNLPEAGQSAPEVGVKYIPGRGLRWMQTLTINLALPGLSSFLHQVVDSSAPLFTECPRRAAEGQKTQLQS</sequence>
<accession>A0ABV0YU39</accession>
<comment type="caution">
    <text evidence="1">The sequence shown here is derived from an EMBL/GenBank/DDBJ whole genome shotgun (WGS) entry which is preliminary data.</text>
</comment>
<proteinExistence type="predicted"/>
<protein>
    <submittedName>
        <fullName evidence="1">Uncharacterized protein</fullName>
    </submittedName>
</protein>
<reference evidence="1 2" key="1">
    <citation type="submission" date="2021-06" db="EMBL/GenBank/DDBJ databases">
        <authorList>
            <person name="Palmer J.M."/>
        </authorList>
    </citation>
    <scope>NUCLEOTIDE SEQUENCE [LARGE SCALE GENOMIC DNA]</scope>
    <source>
        <strain evidence="1 2">AS_MEX2019</strain>
        <tissue evidence="1">Muscle</tissue>
    </source>
</reference>
<gene>
    <name evidence="1" type="ORF">AMECASPLE_032666</name>
</gene>
<dbReference type="Proteomes" id="UP001469553">
    <property type="component" value="Unassembled WGS sequence"/>
</dbReference>
<name>A0ABV0YU39_9TELE</name>
<evidence type="ECO:0000313" key="2">
    <source>
        <dbReference type="Proteomes" id="UP001469553"/>
    </source>
</evidence>
<dbReference type="EMBL" id="JAHRIP010041897">
    <property type="protein sequence ID" value="MEQ2297231.1"/>
    <property type="molecule type" value="Genomic_DNA"/>
</dbReference>